<feature type="domain" description="Glycosyltransferase subfamily 4-like N-terminal" evidence="1">
    <location>
        <begin position="25"/>
        <end position="205"/>
    </location>
</feature>
<dbReference type="Gene3D" id="3.40.50.2000">
    <property type="entry name" value="Glycogen Phosphorylase B"/>
    <property type="match status" value="1"/>
</dbReference>
<dbReference type="Pfam" id="PF13439">
    <property type="entry name" value="Glyco_transf_4"/>
    <property type="match status" value="1"/>
</dbReference>
<reference evidence="2 3" key="1">
    <citation type="submission" date="2020-09" db="EMBL/GenBank/DDBJ databases">
        <title>Echinicola sp. CAU 1574 isolated from sand of Sido Beach.</title>
        <authorList>
            <person name="Kim W."/>
        </authorList>
    </citation>
    <scope>NUCLEOTIDE SEQUENCE [LARGE SCALE GENOMIC DNA]</scope>
    <source>
        <strain evidence="2 3">CAU 1574</strain>
    </source>
</reference>
<evidence type="ECO:0000313" key="2">
    <source>
        <dbReference type="EMBL" id="MBD8490059.1"/>
    </source>
</evidence>
<keyword evidence="3" id="KW-1185">Reference proteome</keyword>
<organism evidence="2 3">
    <name type="scientific">Echinicola arenosa</name>
    <dbReference type="NCBI Taxonomy" id="2774144"/>
    <lineage>
        <taxon>Bacteria</taxon>
        <taxon>Pseudomonadati</taxon>
        <taxon>Bacteroidota</taxon>
        <taxon>Cytophagia</taxon>
        <taxon>Cytophagales</taxon>
        <taxon>Cyclobacteriaceae</taxon>
        <taxon>Echinicola</taxon>
    </lineage>
</organism>
<name>A0ABR9AND4_9BACT</name>
<proteinExistence type="predicted"/>
<accession>A0ABR9AND4</accession>
<evidence type="ECO:0000313" key="3">
    <source>
        <dbReference type="Proteomes" id="UP000647133"/>
    </source>
</evidence>
<dbReference type="EMBL" id="JACYTQ010000005">
    <property type="protein sequence ID" value="MBD8490059.1"/>
    <property type="molecule type" value="Genomic_DNA"/>
</dbReference>
<protein>
    <submittedName>
        <fullName evidence="2">Glycosyltransferase</fullName>
    </submittedName>
</protein>
<evidence type="ECO:0000259" key="1">
    <source>
        <dbReference type="Pfam" id="PF13439"/>
    </source>
</evidence>
<sequence length="363" mass="42637">MESKKNILIATKFFYPDITPRAFRAFELAKEFSRRGHHVEVLIPERNYCYRNLESKYGFMVKARVKPTPSLIQGNKVKAMIRFGLEYFFLYPHILLMENFRNALEKEKGHDLLLSIAYPYPVHFGVAKAISKNRHMAKVWVADCGDPFLKNSLGRLEPPFYFRYIEEWFCGKPDYITVPVPEAKQAYPKKFENKIRVIPQGFDFDDVPQNHEEPQNPVPTFAYAGNLSPGLRDPRKLLEFLHRQKAAFKFIIYTKNEKFLLDYEKKLGAKLELRAFVPRNQLLSELGQMDFLVNFENGNSFQKPSKLIDYALLKRPILSLRSNDFNPQLVIDFLDGKYESQYRVENVEEYHIEKVAQQFLDLI</sequence>
<gene>
    <name evidence="2" type="ORF">IFO69_14980</name>
</gene>
<comment type="caution">
    <text evidence="2">The sequence shown here is derived from an EMBL/GenBank/DDBJ whole genome shotgun (WGS) entry which is preliminary data.</text>
</comment>
<dbReference type="SUPFAM" id="SSF53756">
    <property type="entry name" value="UDP-Glycosyltransferase/glycogen phosphorylase"/>
    <property type="match status" value="1"/>
</dbReference>
<dbReference type="RefSeq" id="WP_192010941.1">
    <property type="nucleotide sequence ID" value="NZ_JACYTQ010000005.1"/>
</dbReference>
<dbReference type="Proteomes" id="UP000647133">
    <property type="component" value="Unassembled WGS sequence"/>
</dbReference>
<dbReference type="InterPro" id="IPR028098">
    <property type="entry name" value="Glyco_trans_4-like_N"/>
</dbReference>